<organism evidence="2 3">
    <name type="scientific">Planobacterium oryzisoli</name>
    <dbReference type="NCBI Taxonomy" id="2771435"/>
    <lineage>
        <taxon>Bacteria</taxon>
        <taxon>Pseudomonadati</taxon>
        <taxon>Bacteroidota</taxon>
        <taxon>Flavobacteriia</taxon>
        <taxon>Flavobacteriales</taxon>
        <taxon>Weeksellaceae</taxon>
        <taxon>Chryseobacterium group</taxon>
        <taxon>Chryseobacterium</taxon>
    </lineage>
</organism>
<dbReference type="InterPro" id="IPR014982">
    <property type="entry name" value="GSCFA"/>
</dbReference>
<proteinExistence type="predicted"/>
<dbReference type="SUPFAM" id="SSF52266">
    <property type="entry name" value="SGNH hydrolase"/>
    <property type="match status" value="1"/>
</dbReference>
<dbReference type="GO" id="GO:0016788">
    <property type="term" value="F:hydrolase activity, acting on ester bonds"/>
    <property type="evidence" value="ECO:0007669"/>
    <property type="project" value="UniProtKB-ARBA"/>
</dbReference>
<evidence type="ECO:0000259" key="1">
    <source>
        <dbReference type="Pfam" id="PF08885"/>
    </source>
</evidence>
<dbReference type="AlphaFoldDB" id="A0A930YWW5"/>
<keyword evidence="3" id="KW-1185">Reference proteome</keyword>
<name>A0A930YWW5_9FLAO</name>
<dbReference type="EMBL" id="JADKYY010000010">
    <property type="protein sequence ID" value="MBF5027765.1"/>
    <property type="molecule type" value="Genomic_DNA"/>
</dbReference>
<protein>
    <submittedName>
        <fullName evidence="2">GSCFA domain-containing protein</fullName>
    </submittedName>
</protein>
<dbReference type="Pfam" id="PF08885">
    <property type="entry name" value="GSCFA"/>
    <property type="match status" value="1"/>
</dbReference>
<dbReference type="InterPro" id="IPR036514">
    <property type="entry name" value="SGNH_hydro_sf"/>
</dbReference>
<evidence type="ECO:0000313" key="2">
    <source>
        <dbReference type="EMBL" id="MBF5027765.1"/>
    </source>
</evidence>
<dbReference type="RefSeq" id="WP_194739691.1">
    <property type="nucleotide sequence ID" value="NZ_JADKYY010000010.1"/>
</dbReference>
<feature type="domain" description="GSCFA" evidence="1">
    <location>
        <begin position="21"/>
        <end position="258"/>
    </location>
</feature>
<comment type="caution">
    <text evidence="2">The sequence shown here is derived from an EMBL/GenBank/DDBJ whole genome shotgun (WGS) entry which is preliminary data.</text>
</comment>
<dbReference type="Proteomes" id="UP000694480">
    <property type="component" value="Unassembled WGS sequence"/>
</dbReference>
<accession>A0A930YWW5</accession>
<gene>
    <name evidence="2" type="ORF">IC612_08150</name>
</gene>
<evidence type="ECO:0000313" key="3">
    <source>
        <dbReference type="Proteomes" id="UP000694480"/>
    </source>
</evidence>
<dbReference type="Gene3D" id="3.40.50.1110">
    <property type="entry name" value="SGNH hydrolase"/>
    <property type="match status" value="1"/>
</dbReference>
<sequence>MKFRTEVSIGPSERKIEPRHKIFTIGSCFATEMAAVFHKGQFQTFHNPFGTLFSPHAVHTALSRLHSCQYYDEQDLIQYGDQIISLDHHSSFSSLYTHQTLEKINYQIEEGNLFLQSADWVIITLGSSFVYDFLPKNRRVANCHKIPQKFFAKNMLTSEEISSYVSKMYALVKDICPVDTTVLFSVSPVRHVKDGFTENLWSKSRLIDGILNALNGMQYAAYLPIYELLMDDLRDYRFYKSDLLHPNEQAVDYIFSKFEESYFSFDARSFLEENLSISRALSHRPFQPQSQEYERFIVKIKERVNRQRLKVEHPIFLEL</sequence>
<reference evidence="2" key="1">
    <citation type="submission" date="2020-11" db="EMBL/GenBank/DDBJ databases">
        <title>Genome seq and assembly of Planobacterium sp.</title>
        <authorList>
            <person name="Chhetri G."/>
        </authorList>
    </citation>
    <scope>NUCLEOTIDE SEQUENCE</scope>
    <source>
        <strain evidence="2">GCR5</strain>
    </source>
</reference>